<reference evidence="4" key="2">
    <citation type="submission" date="2025-08" db="UniProtKB">
        <authorList>
            <consortium name="RefSeq"/>
        </authorList>
    </citation>
    <scope>IDENTIFICATION</scope>
    <source>
        <tissue evidence="4">Young leaves</tissue>
    </source>
</reference>
<keyword evidence="3" id="KW-1185">Reference proteome</keyword>
<evidence type="ECO:0000313" key="3">
    <source>
        <dbReference type="Proteomes" id="UP000694853"/>
    </source>
</evidence>
<name>A0A8B8K1L6_ABRPR</name>
<feature type="compositionally biased region" description="Basic and acidic residues" evidence="1">
    <location>
        <begin position="1415"/>
        <end position="1424"/>
    </location>
</feature>
<evidence type="ECO:0000256" key="1">
    <source>
        <dbReference type="SAM" id="MobiDB-lite"/>
    </source>
</evidence>
<feature type="compositionally biased region" description="Polar residues" evidence="1">
    <location>
        <begin position="856"/>
        <end position="867"/>
    </location>
</feature>
<dbReference type="GeneID" id="113850520"/>
<feature type="region of interest" description="Disordered" evidence="1">
    <location>
        <begin position="583"/>
        <end position="616"/>
    </location>
</feature>
<dbReference type="InterPro" id="IPR025605">
    <property type="entry name" value="OST-HTH/LOTUS_dom"/>
</dbReference>
<dbReference type="KEGG" id="aprc:113850520"/>
<dbReference type="GO" id="GO:0004540">
    <property type="term" value="F:RNA nuclease activity"/>
    <property type="evidence" value="ECO:0007669"/>
    <property type="project" value="InterPro"/>
</dbReference>
<dbReference type="InterPro" id="IPR021139">
    <property type="entry name" value="NYN"/>
</dbReference>
<feature type="compositionally biased region" description="Polar residues" evidence="1">
    <location>
        <begin position="477"/>
        <end position="492"/>
    </location>
</feature>
<dbReference type="PROSITE" id="PS51644">
    <property type="entry name" value="HTH_OST"/>
    <property type="match status" value="4"/>
</dbReference>
<evidence type="ECO:0000259" key="2">
    <source>
        <dbReference type="PROSITE" id="PS51644"/>
    </source>
</evidence>
<dbReference type="GO" id="GO:0005777">
    <property type="term" value="C:peroxisome"/>
    <property type="evidence" value="ECO:0007669"/>
    <property type="project" value="InterPro"/>
</dbReference>
<feature type="region of interest" description="Disordered" evidence="1">
    <location>
        <begin position="1409"/>
        <end position="1448"/>
    </location>
</feature>
<feature type="compositionally biased region" description="Polar residues" evidence="1">
    <location>
        <begin position="499"/>
        <end position="511"/>
    </location>
</feature>
<organism evidence="3 4">
    <name type="scientific">Abrus precatorius</name>
    <name type="common">Indian licorice</name>
    <name type="synonym">Glycine abrus</name>
    <dbReference type="NCBI Taxonomy" id="3816"/>
    <lineage>
        <taxon>Eukaryota</taxon>
        <taxon>Viridiplantae</taxon>
        <taxon>Streptophyta</taxon>
        <taxon>Embryophyta</taxon>
        <taxon>Tracheophyta</taxon>
        <taxon>Spermatophyta</taxon>
        <taxon>Magnoliopsida</taxon>
        <taxon>eudicotyledons</taxon>
        <taxon>Gunneridae</taxon>
        <taxon>Pentapetalae</taxon>
        <taxon>rosids</taxon>
        <taxon>fabids</taxon>
        <taxon>Fabales</taxon>
        <taxon>Fabaceae</taxon>
        <taxon>Papilionoideae</taxon>
        <taxon>50 kb inversion clade</taxon>
        <taxon>NPAAA clade</taxon>
        <taxon>indigoferoid/millettioid clade</taxon>
        <taxon>Abreae</taxon>
        <taxon>Abrus</taxon>
    </lineage>
</organism>
<dbReference type="InterPro" id="IPR041966">
    <property type="entry name" value="LOTUS-like"/>
</dbReference>
<dbReference type="InterPro" id="IPR024768">
    <property type="entry name" value="Marf1"/>
</dbReference>
<sequence>MQPLLRKRFFFLSSSSPSAATELLVQLQARQSSSSPHHESRNVRVSVWWDFKNCNVPAGVDASKVTPAITEAVRAKGIKGPLHINAFGDVQQLSKLDQEALAYTGVNFIHVPYGGRNSVNILVDIMFWVYQNPPPAHLFLISGDRDFAGILHRLRMNNYNILLASPGNAPAVLCSAATIMWQWSLLLKGENLIGKHFNHPPDGPLGSWYGNFKVRLENPFSAAVQSTSLDNEDVCEPSLDLELGEVSKSFVQQVKHILSSHPKGISITDLRAELIKCDRHLGKYFYGVKRFAQFLLSIPRVQLQPLEDGGFCVCLVPSESPEPFESSVVPSTRFSVKNEESENAATPKLNGEDKNKGRHADGTPSIASFHESSIDDDSKSSQLVTPQGKTIGGYVDGKSPFPSSVERHEFKPQNDLQKSSSASEKAVDVANTQLPTTNDKVSKTKMGSLRKRSKKSSDYDIVKTEDASLKIIEEHTTSMNNSPGSDNTTMENSDIADSESGNLEAKNNNENPTRKEVDEVFPSQNSSPVEDSMLYRRLCGIAETSGKSPTLFSWIRSWWPFRKSNEKSDDLSTCQNKVVSHLEDSKLSVSERDQTVSQFEEPKLSEQDQNASHSGKPELFSSDSFWNDMESFIFTPKGSLLVSQSKNREDMAHNLQNDGPLILRSLTEKDIFQLVELLIAEKKWLVESPSKPFPFKLTQSVQKNKLMDLSHGSNGLRSLFLSRTSLPNLQKSVERDMEKHNQSIPHTRVSATATETKYTERSRNDILEDCQKLVSDILREHPEGYNICSFRRLFVDRYGYHLDIQKLGHQKLTSLLKIFPGVKLDCTYIFPSVPAVCASDGDTSILKTQINNASQAVTNTDNESSYSAPKDTKFYSPREELSPVSVENSNQSDLESKLCQKANELDTSKHPDYEPIVSDYDASESDGDYSYLTQPEEQGKRKCNELDSSFWQALDSWHRSKKGEKSVSDNVGLLSNLESILNSSNESTPDKLSKTPTGNCIEKQRSQKNCSFVDDPVFPDKDRLVDGILKSFKKQDESKILGNLFPCPKPSCEGVTATARISFMHPAMRLLLRKNHLFMSSFSYFVRIEARELSSSSSRNVKVSVWWDFENCSLPADINASKVAPAITEAVRANGINGPLSIHAFGDVLQLSKANQDALFYTGIHFTHIPGGKNSADRFLLVDLLRWVSENPPPAHLLLISSDGDFAGVLHRLRMNNYNILLASTACAPDVLCSAATIMWHWFSLLKGEDIFGKHFNHPPDGLLGSWYGNYKVTLDSPFKAGEQSTSLQNVEICKPSLDLKAAPAPAPAPVPNSVVRQVWRILKFNPKGISITALRAELTRRNVQLDRKFYGYKVFSRFLSSLPCVQVKPLGDGKFRIHLVPSESPEPVDSKAVQSIISAVKIDERGNVATPKLNGEDRNKASEANETPSTASIHERSMGDDSKSFQPVTSLGRPIEEYVDVNSSVCSEKVVDMATAQLSLKDSNVSKTETGSLKTNYKESHDSGIVGPEDACHKILEKCTSSRNHSENFRAMNKYENTTRKEVDEVCHSPYSSSIDYSLVEKRPDESAETDRKGPTFFSWTKSWWSFWKNKAKSGDSTAHQNEVVSDFEDSNLSELDQRVQTVSHFKEGLSEMEQNVIHSGMLELFSSGSFWNEIESFLFTPKGSHLVSQSITREDMAHKLHKDGTLVLRSLTENDILQLVELLIVEKKWLEESPSQAFPFRLTQSAWKNSFVGQSQGANGLSSLFVSRPSQSNLQKSVEHNVKKHNHSIPQTKVSTTVTETKYTKRSRNEILQDSQKLLSEMLREHPEGYNFSSFKGLFVDRYGYHLDLQKLGYQNLASFLQIMPGVKVESTHIFPSVSAGGASDGETCILRTQSTNASDAHAVSYSDSELSDSAPKDGNAESPWEELGPVSVNNSNQSYLEPKLSQKATELDSSKHPDYESVVSDSDYSESEGNSSCLTQPEEPGQRKCNEQDSSSWQALDSLPSRKKGVHSAKMVDNVELFSKSLSLLDVLNSQNESTQHTPSKIPSGNFIKKERSRKNYSFVADPILTNNEDKLTDGILERYKKD</sequence>
<dbReference type="RefSeq" id="XP_027336888.1">
    <property type="nucleotide sequence ID" value="XM_027481087.1"/>
</dbReference>
<feature type="compositionally biased region" description="Basic and acidic residues" evidence="1">
    <location>
        <begin position="1932"/>
        <end position="1942"/>
    </location>
</feature>
<dbReference type="PANTHER" id="PTHR14379:SF6">
    <property type="entry name" value="EMB|CAB71880.1"/>
    <property type="match status" value="1"/>
</dbReference>
<evidence type="ECO:0000313" key="4">
    <source>
        <dbReference type="RefSeq" id="XP_027336888.1"/>
    </source>
</evidence>
<accession>A0A8B8K1L6</accession>
<dbReference type="Gene3D" id="3.30.420.610">
    <property type="entry name" value="LOTUS domain-like"/>
    <property type="match status" value="2"/>
</dbReference>
<feature type="region of interest" description="Disordered" evidence="1">
    <location>
        <begin position="1882"/>
        <end position="1980"/>
    </location>
</feature>
<feature type="region of interest" description="Disordered" evidence="1">
    <location>
        <begin position="320"/>
        <end position="458"/>
    </location>
</feature>
<dbReference type="Pfam" id="PF12872">
    <property type="entry name" value="OST-HTH"/>
    <property type="match status" value="4"/>
</dbReference>
<feature type="domain" description="HTH OST-type" evidence="2">
    <location>
        <begin position="246"/>
        <end position="317"/>
    </location>
</feature>
<dbReference type="Pfam" id="PF01936">
    <property type="entry name" value="NYN"/>
    <property type="match status" value="2"/>
</dbReference>
<dbReference type="CDD" id="cd10910">
    <property type="entry name" value="PIN_limkain_b1_N_like"/>
    <property type="match status" value="2"/>
</dbReference>
<reference evidence="3" key="1">
    <citation type="journal article" date="2019" name="Toxins">
        <title>Detection of Abrin-Like and Prepropulchellin-Like Toxin Genes and Transcripts Using Whole Genome Sequencing and Full-Length Transcript Sequencing of Abrus precatorius.</title>
        <authorList>
            <person name="Hovde B.T."/>
            <person name="Daligault H.E."/>
            <person name="Hanschen E.R."/>
            <person name="Kunde Y.A."/>
            <person name="Johnson M.B."/>
            <person name="Starkenburg S.R."/>
            <person name="Johnson S.L."/>
        </authorList>
    </citation>
    <scope>NUCLEOTIDE SEQUENCE [LARGE SCALE GENOMIC DNA]</scope>
</reference>
<gene>
    <name evidence="4" type="primary">LOC113850520</name>
</gene>
<feature type="compositionally biased region" description="Basic and acidic residues" evidence="1">
    <location>
        <begin position="350"/>
        <end position="361"/>
    </location>
</feature>
<feature type="compositionally biased region" description="Basic and acidic residues" evidence="1">
    <location>
        <begin position="1434"/>
        <end position="1444"/>
    </location>
</feature>
<proteinExistence type="predicted"/>
<feature type="compositionally biased region" description="Polar residues" evidence="1">
    <location>
        <begin position="430"/>
        <end position="439"/>
    </location>
</feature>
<feature type="region of interest" description="Disordered" evidence="1">
    <location>
        <begin position="477"/>
        <end position="527"/>
    </location>
</feature>
<feature type="domain" description="HTH OST-type" evidence="2">
    <location>
        <begin position="1793"/>
        <end position="1877"/>
    </location>
</feature>
<feature type="compositionally biased region" description="Basic and acidic residues" evidence="1">
    <location>
        <begin position="870"/>
        <end position="881"/>
    </location>
</feature>
<feature type="domain" description="HTH OST-type" evidence="2">
    <location>
        <begin position="1311"/>
        <end position="1382"/>
    </location>
</feature>
<feature type="domain" description="HTH OST-type" evidence="2">
    <location>
        <begin position="766"/>
        <end position="840"/>
    </location>
</feature>
<dbReference type="OrthoDB" id="549353at2759"/>
<dbReference type="PANTHER" id="PTHR14379">
    <property type="entry name" value="LIMKAIN B LKAP"/>
    <property type="match status" value="1"/>
</dbReference>
<dbReference type="GO" id="GO:0010468">
    <property type="term" value="P:regulation of gene expression"/>
    <property type="evidence" value="ECO:0007669"/>
    <property type="project" value="InterPro"/>
</dbReference>
<protein>
    <submittedName>
        <fullName evidence="4">Uncharacterized protein LOC113850520</fullName>
    </submittedName>
</protein>
<feature type="compositionally biased region" description="Polar residues" evidence="1">
    <location>
        <begin position="414"/>
        <end position="423"/>
    </location>
</feature>
<feature type="compositionally biased region" description="Low complexity" evidence="1">
    <location>
        <begin position="320"/>
        <end position="331"/>
    </location>
</feature>
<feature type="region of interest" description="Disordered" evidence="1">
    <location>
        <begin position="856"/>
        <end position="893"/>
    </location>
</feature>
<feature type="compositionally biased region" description="Basic and acidic residues" evidence="1">
    <location>
        <begin position="583"/>
        <end position="606"/>
    </location>
</feature>
<dbReference type="CDD" id="cd08824">
    <property type="entry name" value="LOTUS"/>
    <property type="match status" value="3"/>
</dbReference>
<dbReference type="Proteomes" id="UP000694853">
    <property type="component" value="Unplaced"/>
</dbReference>